<organism evidence="2 3">
    <name type="scientific">Chroococcidiopsis cubana SAG 39.79</name>
    <dbReference type="NCBI Taxonomy" id="388085"/>
    <lineage>
        <taxon>Bacteria</taxon>
        <taxon>Bacillati</taxon>
        <taxon>Cyanobacteriota</taxon>
        <taxon>Cyanophyceae</taxon>
        <taxon>Chroococcidiopsidales</taxon>
        <taxon>Chroococcidiopsidaceae</taxon>
        <taxon>Chroococcidiopsis</taxon>
    </lineage>
</organism>
<dbReference type="Proteomes" id="UP000282574">
    <property type="component" value="Unassembled WGS sequence"/>
</dbReference>
<sequence>MTNFCSILTKLMITQQENYSNQTRLHQIQVRQMHKAVFGLVGIWLAFTTTFLIAGWRVSQSGRYSNFYLNSWTIESQELPTVRSQQDKS</sequence>
<feature type="transmembrane region" description="Helical" evidence="1">
    <location>
        <begin position="36"/>
        <end position="56"/>
    </location>
</feature>
<evidence type="ECO:0000313" key="2">
    <source>
        <dbReference type="EMBL" id="RUT14227.1"/>
    </source>
</evidence>
<protein>
    <submittedName>
        <fullName evidence="2">Uncharacterized protein</fullName>
    </submittedName>
</protein>
<keyword evidence="1" id="KW-0472">Membrane</keyword>
<keyword evidence="1" id="KW-0812">Transmembrane</keyword>
<comment type="caution">
    <text evidence="2">The sequence shown here is derived from an EMBL/GenBank/DDBJ whole genome shotgun (WGS) entry which is preliminary data.</text>
</comment>
<proteinExistence type="predicted"/>
<evidence type="ECO:0000313" key="3">
    <source>
        <dbReference type="Proteomes" id="UP000282574"/>
    </source>
</evidence>
<dbReference type="EMBL" id="RSCK01000002">
    <property type="protein sequence ID" value="RUT14227.1"/>
    <property type="molecule type" value="Genomic_DNA"/>
</dbReference>
<gene>
    <name evidence="2" type="ORF">DSM107010_02580</name>
</gene>
<dbReference type="AlphaFoldDB" id="A0AB37US74"/>
<accession>A0AB37US74</accession>
<keyword evidence="1" id="KW-1133">Transmembrane helix</keyword>
<evidence type="ECO:0000256" key="1">
    <source>
        <dbReference type="SAM" id="Phobius"/>
    </source>
</evidence>
<reference evidence="2 3" key="1">
    <citation type="journal article" date="2019" name="Genome Biol. Evol.">
        <title>Day and night: Metabolic profiles and evolutionary relationships of six axenic non-marine cyanobacteria.</title>
        <authorList>
            <person name="Will S.E."/>
            <person name="Henke P."/>
            <person name="Boedeker C."/>
            <person name="Huang S."/>
            <person name="Brinkmann H."/>
            <person name="Rohde M."/>
            <person name="Jarek M."/>
            <person name="Friedl T."/>
            <person name="Seufert S."/>
            <person name="Schumacher M."/>
            <person name="Overmann J."/>
            <person name="Neumann-Schaal M."/>
            <person name="Petersen J."/>
        </authorList>
    </citation>
    <scope>NUCLEOTIDE SEQUENCE [LARGE SCALE GENOMIC DNA]</scope>
    <source>
        <strain evidence="2 3">SAG 39.79</strain>
    </source>
</reference>
<keyword evidence="3" id="KW-1185">Reference proteome</keyword>
<name>A0AB37US74_9CYAN</name>